<comment type="caution">
    <text evidence="6">The sequence shown here is derived from an EMBL/GenBank/DDBJ whole genome shotgun (WGS) entry which is preliminary data.</text>
</comment>
<dbReference type="InterPro" id="IPR027417">
    <property type="entry name" value="P-loop_NTPase"/>
</dbReference>
<keyword evidence="1" id="KW-0112">Calmodulin-binding</keyword>
<comment type="function">
    <text evidence="4">May be involved in cooperative interactions with calmodulins or calmodulin-like proteins. Recruits calmodulin proteins to microtubules, thus being a potential scaffold in cellular signaling and trafficking. May associate with nucleic acids and regulate gene expression at the transcriptional or post-transcriptional level.</text>
</comment>
<evidence type="ECO:0000256" key="2">
    <source>
        <dbReference type="ARBA" id="ARBA00024341"/>
    </source>
</evidence>
<dbReference type="InterPro" id="IPR025064">
    <property type="entry name" value="DUF4005"/>
</dbReference>
<keyword evidence="7" id="KW-1185">Reference proteome</keyword>
<comment type="similarity">
    <text evidence="2">Belongs to the IQD family.</text>
</comment>
<dbReference type="SMART" id="SM00015">
    <property type="entry name" value="IQ"/>
    <property type="match status" value="1"/>
</dbReference>
<dbReference type="Proteomes" id="UP001630127">
    <property type="component" value="Unassembled WGS sequence"/>
</dbReference>
<accession>A0ABD3B2K7</accession>
<dbReference type="InterPro" id="IPR000048">
    <property type="entry name" value="IQ_motif_EF-hand-BS"/>
</dbReference>
<feature type="domain" description="DUF4005" evidence="5">
    <location>
        <begin position="349"/>
        <end position="414"/>
    </location>
</feature>
<comment type="subunit">
    <text evidence="3">Binds to multiple calmodulin (CaM) in the presence of Ca(2+) and CaM-like proteins.</text>
</comment>
<sequence>MAKKKKNSWFNLLKRLFFTDTNSRSEKKDKRKRLAFGRFKSKRLACLSAPSPPKKRILDAAEDEKQKCDENVAITTAAAEAPETNNQDFWLGGNHQTSIQYNKEPQEFTGINVLRPVPQSHQCELEIDHLAAIKIQSAFRGYLARKALRALKGLVRLQAIIRGWAVRRQAINTLKCLQTVVNIQSEFCAKRCDMVKTVTLPKEENKLLDLTEKDIKIDSNSQKRWDDSILSKEEANALSMNKRVASIRRERIKEYWLNHRRSTESEQSKLNVKQRYWLEQWVDSRLAKREDLHNLGTVFSANAKNKEELTGRRLRLRNLQKQYQIEGLDSPINIPRRSFHHRRQHSIEEDGYFEGSPAVPTYMAATESAKAKVRSMSSPRLRPINFDAYSEINSPYKHKLSPISSINSDMTSCSQISKSIGFSQRSPCLKGVPGPVKSYISIKDLNFIAESNNDQLNAYE</sequence>
<dbReference type="PANTHER" id="PTHR32295">
    <property type="entry name" value="IQ-DOMAIN 5-RELATED"/>
    <property type="match status" value="1"/>
</dbReference>
<gene>
    <name evidence="6" type="ORF">ACH5RR_000956</name>
</gene>
<dbReference type="PROSITE" id="PS50096">
    <property type="entry name" value="IQ"/>
    <property type="match status" value="2"/>
</dbReference>
<dbReference type="AlphaFoldDB" id="A0ABD3B2K7"/>
<name>A0ABD3B2K7_9GENT</name>
<evidence type="ECO:0000256" key="1">
    <source>
        <dbReference type="ARBA" id="ARBA00022860"/>
    </source>
</evidence>
<dbReference type="Pfam" id="PF13178">
    <property type="entry name" value="DUF4005"/>
    <property type="match status" value="1"/>
</dbReference>
<evidence type="ECO:0000313" key="7">
    <source>
        <dbReference type="Proteomes" id="UP001630127"/>
    </source>
</evidence>
<evidence type="ECO:0000256" key="3">
    <source>
        <dbReference type="ARBA" id="ARBA00024378"/>
    </source>
</evidence>
<dbReference type="SUPFAM" id="SSF52540">
    <property type="entry name" value="P-loop containing nucleoside triphosphate hydrolases"/>
    <property type="match status" value="1"/>
</dbReference>
<dbReference type="EMBL" id="JBJUIK010000001">
    <property type="protein sequence ID" value="KAL3537590.1"/>
    <property type="molecule type" value="Genomic_DNA"/>
</dbReference>
<dbReference type="Gene3D" id="1.20.5.190">
    <property type="match status" value="1"/>
</dbReference>
<evidence type="ECO:0000313" key="6">
    <source>
        <dbReference type="EMBL" id="KAL3537590.1"/>
    </source>
</evidence>
<reference evidence="6 7" key="1">
    <citation type="submission" date="2024-11" db="EMBL/GenBank/DDBJ databases">
        <title>A near-complete genome assembly of Cinchona calisaya.</title>
        <authorList>
            <person name="Lian D.C."/>
            <person name="Zhao X.W."/>
            <person name="Wei L."/>
        </authorList>
    </citation>
    <scope>NUCLEOTIDE SEQUENCE [LARGE SCALE GENOMIC DNA]</scope>
    <source>
        <tissue evidence="6">Nenye</tissue>
    </source>
</reference>
<proteinExistence type="inferred from homology"/>
<dbReference type="Pfam" id="PF00612">
    <property type="entry name" value="IQ"/>
    <property type="match status" value="1"/>
</dbReference>
<dbReference type="PANTHER" id="PTHR32295:SF41">
    <property type="entry name" value="PROTEIN IQ-DOMAIN 11"/>
    <property type="match status" value="1"/>
</dbReference>
<dbReference type="GO" id="GO:0005516">
    <property type="term" value="F:calmodulin binding"/>
    <property type="evidence" value="ECO:0007669"/>
    <property type="project" value="UniProtKB-KW"/>
</dbReference>
<dbReference type="CDD" id="cd23767">
    <property type="entry name" value="IQCD"/>
    <property type="match status" value="1"/>
</dbReference>
<organism evidence="6 7">
    <name type="scientific">Cinchona calisaya</name>
    <dbReference type="NCBI Taxonomy" id="153742"/>
    <lineage>
        <taxon>Eukaryota</taxon>
        <taxon>Viridiplantae</taxon>
        <taxon>Streptophyta</taxon>
        <taxon>Embryophyta</taxon>
        <taxon>Tracheophyta</taxon>
        <taxon>Spermatophyta</taxon>
        <taxon>Magnoliopsida</taxon>
        <taxon>eudicotyledons</taxon>
        <taxon>Gunneridae</taxon>
        <taxon>Pentapetalae</taxon>
        <taxon>asterids</taxon>
        <taxon>lamiids</taxon>
        <taxon>Gentianales</taxon>
        <taxon>Rubiaceae</taxon>
        <taxon>Cinchonoideae</taxon>
        <taxon>Cinchoneae</taxon>
        <taxon>Cinchona</taxon>
    </lineage>
</organism>
<protein>
    <recommendedName>
        <fullName evidence="5">DUF4005 domain-containing protein</fullName>
    </recommendedName>
</protein>
<evidence type="ECO:0000256" key="4">
    <source>
        <dbReference type="ARBA" id="ARBA00045534"/>
    </source>
</evidence>
<evidence type="ECO:0000259" key="5">
    <source>
        <dbReference type="Pfam" id="PF13178"/>
    </source>
</evidence>